<dbReference type="STRING" id="70415.A0A5S6QKB2"/>
<protein>
    <submittedName>
        <fullName evidence="7 8">Small-subunit processome Utp12 domain-containing protein</fullName>
    </submittedName>
</protein>
<feature type="compositionally biased region" description="Polar residues" evidence="4">
    <location>
        <begin position="541"/>
        <end position="553"/>
    </location>
</feature>
<dbReference type="InterPro" id="IPR001680">
    <property type="entry name" value="WD40_rpt"/>
</dbReference>
<dbReference type="SUPFAM" id="SSF50978">
    <property type="entry name" value="WD40 repeat-like"/>
    <property type="match status" value="1"/>
</dbReference>
<reference evidence="6" key="2">
    <citation type="submission" date="2014-03" db="EMBL/GenBank/DDBJ databases">
        <title>The whipworm genome and dual-species transcriptomics of an intimate host-pathogen interaction.</title>
        <authorList>
            <person name="Foth B.J."/>
            <person name="Tsai I.J."/>
            <person name="Reid A.J."/>
            <person name="Bancroft A.J."/>
            <person name="Nichol S."/>
            <person name="Tracey A."/>
            <person name="Holroyd N."/>
            <person name="Cotton J.A."/>
            <person name="Stanley E.J."/>
            <person name="Zarowiecki M."/>
            <person name="Liu J.Z."/>
            <person name="Huckvale T."/>
            <person name="Cooper P.J."/>
            <person name="Grencis R.K."/>
            <person name="Berriman M."/>
        </authorList>
    </citation>
    <scope>NUCLEOTIDE SEQUENCE [LARGE SCALE GENOMIC DNA]</scope>
    <source>
        <strain evidence="6">Edinburgh</strain>
    </source>
</reference>
<comment type="similarity">
    <text evidence="3">Belongs to the UTP5 family.</text>
</comment>
<organism evidence="6 8">
    <name type="scientific">Trichuris muris</name>
    <name type="common">Mouse whipworm</name>
    <dbReference type="NCBI Taxonomy" id="70415"/>
    <lineage>
        <taxon>Eukaryota</taxon>
        <taxon>Metazoa</taxon>
        <taxon>Ecdysozoa</taxon>
        <taxon>Nematoda</taxon>
        <taxon>Enoplea</taxon>
        <taxon>Dorylaimia</taxon>
        <taxon>Trichinellida</taxon>
        <taxon>Trichuridae</taxon>
        <taxon>Trichuris</taxon>
    </lineage>
</organism>
<evidence type="ECO:0000313" key="8">
    <source>
        <dbReference type="WBParaSite" id="TMUE_2000007620.1"/>
    </source>
</evidence>
<dbReference type="Pfam" id="PF04003">
    <property type="entry name" value="Utp12"/>
    <property type="match status" value="1"/>
</dbReference>
<reference evidence="6" key="1">
    <citation type="submission" date="2013-11" db="EMBL/GenBank/DDBJ databases">
        <authorList>
            <person name="Aslett M."/>
        </authorList>
    </citation>
    <scope>NUCLEOTIDE SEQUENCE [LARGE SCALE GENOMIC DNA]</scope>
    <source>
        <strain evidence="6">Edinburgh</strain>
    </source>
</reference>
<dbReference type="GO" id="GO:0000462">
    <property type="term" value="P:maturation of SSU-rRNA from tricistronic rRNA transcript (SSU-rRNA, 5.8S rRNA, LSU-rRNA)"/>
    <property type="evidence" value="ECO:0007669"/>
    <property type="project" value="TreeGrafter"/>
</dbReference>
<evidence type="ECO:0000256" key="1">
    <source>
        <dbReference type="ARBA" id="ARBA00004123"/>
    </source>
</evidence>
<dbReference type="WBParaSite" id="TMUE_2000007620.1">
    <property type="protein sequence ID" value="TMUE_2000007620.1"/>
    <property type="gene ID" value="WBGene00286862"/>
</dbReference>
<proteinExistence type="inferred from homology"/>
<dbReference type="InterPro" id="IPR007148">
    <property type="entry name" value="SSU_processome_Utp12"/>
</dbReference>
<evidence type="ECO:0000256" key="3">
    <source>
        <dbReference type="ARBA" id="ARBA00038335"/>
    </source>
</evidence>
<dbReference type="Proteomes" id="UP000046395">
    <property type="component" value="Unassembled WGS sequence"/>
</dbReference>
<dbReference type="InterPro" id="IPR015943">
    <property type="entry name" value="WD40/YVTN_repeat-like_dom_sf"/>
</dbReference>
<dbReference type="SMART" id="SM00320">
    <property type="entry name" value="WD40"/>
    <property type="match status" value="4"/>
</dbReference>
<dbReference type="Gene3D" id="2.130.10.10">
    <property type="entry name" value="YVTN repeat-like/Quinoprotein amine dehydrogenase"/>
    <property type="match status" value="1"/>
</dbReference>
<sequence length="639" mass="71679">MSYPEFCGNLAAFIVDNGIHAYDCAERRETFHNVPITNLSAKMLCFAWRPRSVTSKKWRAKVQSDLFAVGCSNGTVLVMSVKRQKLVALMKDNECDSVCSIDWSVNDELFTGSGDGRIFRWNFNNSKKAGQWNGHDSSVGSIRCIPTGSELLSASRSIKLWDLRSGLCLTTFSGHETPVLELRLSPSLSGEGCLEQCLIISAAKNDRYMYAWPFRLGGNVRKPLSTFSTATDTLGFTVAAASNEEKAIYVMVTGQDGRLDIFFLRAVSEQLSSERLCSVQIETNETPVKRLPILAAHMLSSEPAVTLLYGFSARVAIEVLHLKALKDEVVLKRDDPLRSRSIALLEKSISKVKRPIVSKERANFLFSEGASSLRPEKKLKRAVDVAEDSMEARLAELFREAKERKVDDEVRLANHSLAVLLVQGLHSKDREILNAVLRKSDEQVIKQTIRAMPLAQIVPLMEEIRSRLRREKVRHSYYLWLKHLVAAHSNDLTNMPPANEVLHDIFRQVNSRMPLLPKVFHVSERLGFLAKRWSRECPNDLPSSSSHAELNTTGREDYDPDEDEDASELKETLSSESLWTKIHPMPIWEKGRNRSFTTNENRMDLCSVVSGSRTISPNGHAKFGDGSSDQTSSEDDSSS</sequence>
<dbReference type="Pfam" id="PF00400">
    <property type="entry name" value="WD40"/>
    <property type="match status" value="2"/>
</dbReference>
<evidence type="ECO:0000256" key="2">
    <source>
        <dbReference type="ARBA" id="ARBA00023242"/>
    </source>
</evidence>
<accession>A0A5S6QKB2</accession>
<dbReference type="PANTHER" id="PTHR44267">
    <property type="entry name" value="WD REPEAT-CONTAINING PROTEIN 43"/>
    <property type="match status" value="1"/>
</dbReference>
<dbReference type="PANTHER" id="PTHR44267:SF1">
    <property type="entry name" value="WD REPEAT-CONTAINING PROTEIN 43"/>
    <property type="match status" value="1"/>
</dbReference>
<keyword evidence="2" id="KW-0539">Nucleus</keyword>
<evidence type="ECO:0000313" key="6">
    <source>
        <dbReference type="Proteomes" id="UP000046395"/>
    </source>
</evidence>
<dbReference type="AlphaFoldDB" id="A0A5S6QKB2"/>
<feature type="region of interest" description="Disordered" evidence="4">
    <location>
        <begin position="537"/>
        <end position="573"/>
    </location>
</feature>
<dbReference type="WBParaSite" id="TMUE_0000000018.1">
    <property type="protein sequence ID" value="TMUE_0000000018.1"/>
    <property type="gene ID" value="WBGene00295966"/>
</dbReference>
<name>A0A5S6QKB2_TRIMR</name>
<evidence type="ECO:0000256" key="4">
    <source>
        <dbReference type="SAM" id="MobiDB-lite"/>
    </source>
</evidence>
<feature type="region of interest" description="Disordered" evidence="4">
    <location>
        <begin position="610"/>
        <end position="639"/>
    </location>
</feature>
<dbReference type="InterPro" id="IPR036322">
    <property type="entry name" value="WD40_repeat_dom_sf"/>
</dbReference>
<dbReference type="InterPro" id="IPR052414">
    <property type="entry name" value="U3_snoRNA-assoc_WDR"/>
</dbReference>
<dbReference type="GO" id="GO:0005730">
    <property type="term" value="C:nucleolus"/>
    <property type="evidence" value="ECO:0007669"/>
    <property type="project" value="TreeGrafter"/>
</dbReference>
<feature type="domain" description="Small-subunit processome Utp12" evidence="5">
    <location>
        <begin position="429"/>
        <end position="529"/>
    </location>
</feature>
<comment type="subcellular location">
    <subcellularLocation>
        <location evidence="1">Nucleus</location>
    </subcellularLocation>
</comment>
<evidence type="ECO:0000259" key="5">
    <source>
        <dbReference type="Pfam" id="PF04003"/>
    </source>
</evidence>
<keyword evidence="6" id="KW-1185">Reference proteome</keyword>
<evidence type="ECO:0000313" key="7">
    <source>
        <dbReference type="WBParaSite" id="TMUE_0000000018.1"/>
    </source>
</evidence>
<reference evidence="7 8" key="3">
    <citation type="submission" date="2019-12" db="UniProtKB">
        <authorList>
            <consortium name="WormBaseParasite"/>
        </authorList>
    </citation>
    <scope>IDENTIFICATION</scope>
</reference>